<dbReference type="SMART" id="SM00148">
    <property type="entry name" value="PLCXc"/>
    <property type="match status" value="1"/>
</dbReference>
<dbReference type="EMBL" id="CP144528">
    <property type="protein sequence ID" value="WWC73328.1"/>
    <property type="molecule type" value="Genomic_DNA"/>
</dbReference>
<dbReference type="RefSeq" id="XP_019009603.2">
    <property type="nucleotide sequence ID" value="XM_019156885.2"/>
</dbReference>
<sequence length="368" mass="41110">MIHLLFFPLLAILAIASPLESRAPKYNVTAMNIALNRGSGILGSYSKCSGSLCSWMSKISDDTKLIDISIPGTHDTASWNYTPLKQIEYLKYTNLIYPSSIYKCNKESIFKQLQSGNRAFDLRIGLSPKNSNDLIFFHSEAILDLNSKFEDILFGFWRFLDENPTETLIISIKDENSTFGSYNILQQNIYNTLTTNQAKIYINPTESISSINLSSVRGKMVILRRFNSPNNIGIDLTNNFKDNNEDFQIINSSPDGDDNIFIEDLYEPFTNFGLKSHVNKKLNVTISHILNSSNKKNGEGLYITYASSEVISQLLIPEIMSNGLIIPGVNLGLKNWLINGKGKGLKQKGIIFTDFASDTTGLVEAIIA</sequence>
<dbReference type="InterPro" id="IPR000909">
    <property type="entry name" value="PLipase_C_PInositol-sp_X_dom"/>
</dbReference>
<dbReference type="InterPro" id="IPR051057">
    <property type="entry name" value="PI-PLC_domain"/>
</dbReference>
<dbReference type="SUPFAM" id="SSF51695">
    <property type="entry name" value="PLC-like phosphodiesterases"/>
    <property type="match status" value="1"/>
</dbReference>
<dbReference type="GO" id="GO:0008081">
    <property type="term" value="F:phosphoric diester hydrolase activity"/>
    <property type="evidence" value="ECO:0007669"/>
    <property type="project" value="InterPro"/>
</dbReference>
<dbReference type="Pfam" id="PF00388">
    <property type="entry name" value="PI-PLC-X"/>
    <property type="match status" value="1"/>
</dbReference>
<dbReference type="Gene3D" id="3.20.20.190">
    <property type="entry name" value="Phosphatidylinositol (PI) phosphodiesterase"/>
    <property type="match status" value="1"/>
</dbReference>
<dbReference type="GO" id="GO:0006629">
    <property type="term" value="P:lipid metabolic process"/>
    <property type="evidence" value="ECO:0007669"/>
    <property type="project" value="InterPro"/>
</dbReference>
<feature type="domain" description="Phosphatidylinositol-specific phospholipase C X" evidence="2">
    <location>
        <begin position="60"/>
        <end position="225"/>
    </location>
</feature>
<evidence type="ECO:0000259" key="2">
    <source>
        <dbReference type="SMART" id="SM00148"/>
    </source>
</evidence>
<evidence type="ECO:0000313" key="3">
    <source>
        <dbReference type="EMBL" id="WWC73328.1"/>
    </source>
</evidence>
<protein>
    <recommendedName>
        <fullName evidence="2">Phosphatidylinositol-specific phospholipase C X domain-containing protein</fullName>
    </recommendedName>
</protein>
<proteinExistence type="predicted"/>
<dbReference type="PANTHER" id="PTHR13593">
    <property type="match status" value="1"/>
</dbReference>
<gene>
    <name evidence="3" type="ORF">I206_107295</name>
</gene>
<dbReference type="InterPro" id="IPR017946">
    <property type="entry name" value="PLC-like_Pdiesterase_TIM-brl"/>
</dbReference>
<name>A0AAJ8MTQ1_9TREE</name>
<keyword evidence="4" id="KW-1185">Reference proteome</keyword>
<dbReference type="GeneID" id="30173530"/>
<dbReference type="PANTHER" id="PTHR13593:SF116">
    <property type="entry name" value="PLC-LIKE PHOSPHODIESTERASE"/>
    <property type="match status" value="1"/>
</dbReference>
<evidence type="ECO:0000313" key="4">
    <source>
        <dbReference type="Proteomes" id="UP000094020"/>
    </source>
</evidence>
<dbReference type="PROSITE" id="PS50007">
    <property type="entry name" value="PIPLC_X_DOMAIN"/>
    <property type="match status" value="1"/>
</dbReference>
<dbReference type="AlphaFoldDB" id="A0AAJ8MTQ1"/>
<feature type="signal peptide" evidence="1">
    <location>
        <begin position="1"/>
        <end position="16"/>
    </location>
</feature>
<dbReference type="Proteomes" id="UP000094020">
    <property type="component" value="Chromosome 10"/>
</dbReference>
<accession>A0AAJ8MTQ1</accession>
<reference evidence="3" key="2">
    <citation type="submission" date="2024-02" db="EMBL/GenBank/DDBJ databases">
        <title>Comparative genomics of Cryptococcus and Kwoniella reveals pathogenesis evolution and contrasting modes of karyotype evolution via chromosome fusion or intercentromeric recombination.</title>
        <authorList>
            <person name="Coelho M.A."/>
            <person name="David-Palma M."/>
            <person name="Shea T."/>
            <person name="Bowers K."/>
            <person name="McGinley-Smith S."/>
            <person name="Mohammad A.W."/>
            <person name="Gnirke A."/>
            <person name="Yurkov A.M."/>
            <person name="Nowrousian M."/>
            <person name="Sun S."/>
            <person name="Cuomo C.A."/>
            <person name="Heitman J."/>
        </authorList>
    </citation>
    <scope>NUCLEOTIDE SEQUENCE</scope>
    <source>
        <strain evidence="3">CBS 10737</strain>
    </source>
</reference>
<dbReference type="KEGG" id="kpin:30173530"/>
<evidence type="ECO:0000256" key="1">
    <source>
        <dbReference type="SAM" id="SignalP"/>
    </source>
</evidence>
<keyword evidence="1" id="KW-0732">Signal</keyword>
<organism evidence="3 4">
    <name type="scientific">Kwoniella pini CBS 10737</name>
    <dbReference type="NCBI Taxonomy" id="1296096"/>
    <lineage>
        <taxon>Eukaryota</taxon>
        <taxon>Fungi</taxon>
        <taxon>Dikarya</taxon>
        <taxon>Basidiomycota</taxon>
        <taxon>Agaricomycotina</taxon>
        <taxon>Tremellomycetes</taxon>
        <taxon>Tremellales</taxon>
        <taxon>Cryptococcaceae</taxon>
        <taxon>Kwoniella</taxon>
    </lineage>
</organism>
<reference evidence="3" key="1">
    <citation type="submission" date="2013-07" db="EMBL/GenBank/DDBJ databases">
        <authorList>
            <consortium name="The Broad Institute Genome Sequencing Platform"/>
            <person name="Cuomo C."/>
            <person name="Litvintseva A."/>
            <person name="Chen Y."/>
            <person name="Heitman J."/>
            <person name="Sun S."/>
            <person name="Springer D."/>
            <person name="Dromer F."/>
            <person name="Young S.K."/>
            <person name="Zeng Q."/>
            <person name="Gargeya S."/>
            <person name="Fitzgerald M."/>
            <person name="Abouelleil A."/>
            <person name="Alvarado L."/>
            <person name="Berlin A.M."/>
            <person name="Chapman S.B."/>
            <person name="Dewar J."/>
            <person name="Goldberg J."/>
            <person name="Griggs A."/>
            <person name="Gujja S."/>
            <person name="Hansen M."/>
            <person name="Howarth C."/>
            <person name="Imamovic A."/>
            <person name="Larimer J."/>
            <person name="McCowan C."/>
            <person name="Murphy C."/>
            <person name="Pearson M."/>
            <person name="Priest M."/>
            <person name="Roberts A."/>
            <person name="Saif S."/>
            <person name="Shea T."/>
            <person name="Sykes S."/>
            <person name="Wortman J."/>
            <person name="Nusbaum C."/>
            <person name="Birren B."/>
        </authorList>
    </citation>
    <scope>NUCLEOTIDE SEQUENCE</scope>
    <source>
        <strain evidence="3">CBS 10737</strain>
    </source>
</reference>
<feature type="chain" id="PRO_5042618856" description="Phosphatidylinositol-specific phospholipase C X domain-containing protein" evidence="1">
    <location>
        <begin position="17"/>
        <end position="368"/>
    </location>
</feature>